<sequence>MSDPQNKQALIVVDMQNGLFYASQPPFEADRLLKNINQLIAYAHLKHIPVFAIRHVGAANTAMAPHSPMTQLIAELNIDHDLDQVLEKTRPNCFFQTDLEQRLKSLNIQELIVCGLKTEFCIDSTCRAAKDLGFKVQLISDAHSTVDSAVLNAQLIIQHHHQTLSQAFAQLKTCAEFCI</sequence>
<dbReference type="PANTHER" id="PTHR43540">
    <property type="entry name" value="PEROXYUREIDOACRYLATE/UREIDOACRYLATE AMIDOHYDROLASE-RELATED"/>
    <property type="match status" value="1"/>
</dbReference>
<gene>
    <name evidence="1" type="ORF">I9054_021635</name>
</gene>
<dbReference type="Pfam" id="PF00857">
    <property type="entry name" value="Isochorismatase"/>
    <property type="match status" value="1"/>
</dbReference>
<dbReference type="RefSeq" id="WP_042088891.1">
    <property type="nucleotide sequence ID" value="NZ_BKNL01000014.1"/>
</dbReference>
<protein>
    <submittedName>
        <fullName evidence="1">Cysteine hydrolase</fullName>
    </submittedName>
</protein>
<organism evidence="1 2">
    <name type="scientific">Acinetobacter bereziniae</name>
    <name type="common">Acinetobacter genomosp. 10</name>
    <dbReference type="NCBI Taxonomy" id="106648"/>
    <lineage>
        <taxon>Bacteria</taxon>
        <taxon>Pseudomonadati</taxon>
        <taxon>Pseudomonadota</taxon>
        <taxon>Gammaproteobacteria</taxon>
        <taxon>Moraxellales</taxon>
        <taxon>Moraxellaceae</taxon>
        <taxon>Acinetobacter</taxon>
    </lineage>
</organism>
<dbReference type="EMBL" id="CP092085">
    <property type="protein sequence ID" value="UUN97871.1"/>
    <property type="molecule type" value="Genomic_DNA"/>
</dbReference>
<dbReference type="InterPro" id="IPR050272">
    <property type="entry name" value="Isochorismatase-like_hydrls"/>
</dbReference>
<dbReference type="AlphaFoldDB" id="A0A0A8TM33"/>
<evidence type="ECO:0000313" key="1">
    <source>
        <dbReference type="EMBL" id="UUN97871.1"/>
    </source>
</evidence>
<evidence type="ECO:0000313" key="2">
    <source>
        <dbReference type="Proteomes" id="UP000644140"/>
    </source>
</evidence>
<dbReference type="CDD" id="cd01014">
    <property type="entry name" value="nicotinamidase_related"/>
    <property type="match status" value="1"/>
</dbReference>
<dbReference type="STRING" id="106648.GCA_000753985_01170"/>
<dbReference type="Proteomes" id="UP000644140">
    <property type="component" value="Chromosome"/>
</dbReference>
<dbReference type="SUPFAM" id="SSF52499">
    <property type="entry name" value="Isochorismatase-like hydrolases"/>
    <property type="match status" value="1"/>
</dbReference>
<dbReference type="GO" id="GO:0016787">
    <property type="term" value="F:hydrolase activity"/>
    <property type="evidence" value="ECO:0007669"/>
    <property type="project" value="UniProtKB-KW"/>
</dbReference>
<reference evidence="1" key="1">
    <citation type="submission" date="2022-02" db="EMBL/GenBank/DDBJ databases">
        <title>Characterization of Tn125 harboring carbapenem-resistant Acinetobacter bereziniae clinical isolates.</title>
        <authorList>
            <person name="Wong N.-K."/>
            <person name="Pan Q."/>
        </authorList>
    </citation>
    <scope>NUCLEOTIDE SEQUENCE</scope>
    <source>
        <strain evidence="1">GD03393</strain>
    </source>
</reference>
<dbReference type="PANTHER" id="PTHR43540:SF14">
    <property type="entry name" value="ISOCHORISMATASE"/>
    <property type="match status" value="1"/>
</dbReference>
<dbReference type="InterPro" id="IPR000868">
    <property type="entry name" value="Isochorismatase-like_dom"/>
</dbReference>
<accession>A0A0A8TM33</accession>
<name>A0A0A8TM33_ACIBZ</name>
<proteinExistence type="predicted"/>
<keyword evidence="1" id="KW-0378">Hydrolase</keyword>
<dbReference type="Gene3D" id="3.40.50.850">
    <property type="entry name" value="Isochorismatase-like"/>
    <property type="match status" value="1"/>
</dbReference>
<dbReference type="eggNOG" id="COG1335">
    <property type="taxonomic scope" value="Bacteria"/>
</dbReference>
<dbReference type="InterPro" id="IPR036380">
    <property type="entry name" value="Isochorismatase-like_sf"/>
</dbReference>